<proteinExistence type="predicted"/>
<dbReference type="EMBL" id="MN740185">
    <property type="protein sequence ID" value="QHT92481.1"/>
    <property type="molecule type" value="Genomic_DNA"/>
</dbReference>
<dbReference type="AlphaFoldDB" id="A0A6C0IGX3"/>
<organism evidence="1">
    <name type="scientific">viral metagenome</name>
    <dbReference type="NCBI Taxonomy" id="1070528"/>
    <lineage>
        <taxon>unclassified sequences</taxon>
        <taxon>metagenomes</taxon>
        <taxon>organismal metagenomes</taxon>
    </lineage>
</organism>
<protein>
    <submittedName>
        <fullName evidence="1">Uncharacterized protein</fullName>
    </submittedName>
</protein>
<evidence type="ECO:0000313" key="1">
    <source>
        <dbReference type="EMBL" id="QHT92481.1"/>
    </source>
</evidence>
<sequence>MNIGDYKEEVHGYEISGYGIRTYCKTNELGKNDKYVCSISFGTGMKKFCITAKYNHKKPDEIYIDRIERHDDCILNTSLAKVLSGTVKLVRICLFTLKTMFPNVKHYRFMDDSKIYCDGIHSKNMMSMAYDYIVKYNKTWYQHHFHATLPSESLKIYTDSLTVLDEPIELASSKELLDGMGPYMDIYRVSHTPREFINKLRKQLGENYCKEVGKWLTRYMVYIRIILRQDEWYIPADKIIKPDEYKINQIDNAIAHRKLHGGNQKTRKHITKSLRTTSYHKRDSKYGIVSREDVRYIMGFYKDFM</sequence>
<name>A0A6C0IGX3_9ZZZZ</name>
<reference evidence="1" key="1">
    <citation type="journal article" date="2020" name="Nature">
        <title>Giant virus diversity and host interactions through global metagenomics.</title>
        <authorList>
            <person name="Schulz F."/>
            <person name="Roux S."/>
            <person name="Paez-Espino D."/>
            <person name="Jungbluth S."/>
            <person name="Walsh D.A."/>
            <person name="Denef V.J."/>
            <person name="McMahon K.D."/>
            <person name="Konstantinidis K.T."/>
            <person name="Eloe-Fadrosh E.A."/>
            <person name="Kyrpides N.C."/>
            <person name="Woyke T."/>
        </authorList>
    </citation>
    <scope>NUCLEOTIDE SEQUENCE</scope>
    <source>
        <strain evidence="1">GVMAG-M-3300023184-88</strain>
    </source>
</reference>
<accession>A0A6C0IGX3</accession>